<evidence type="ECO:0000256" key="5">
    <source>
        <dbReference type="ARBA" id="ARBA00023239"/>
    </source>
</evidence>
<dbReference type="Gene3D" id="3.30.160.60">
    <property type="entry name" value="Classic Zinc Finger"/>
    <property type="match status" value="1"/>
</dbReference>
<accession>A0ABQ5YT07</accession>
<comment type="catalytic activity">
    <reaction evidence="7">
        <text>a peptidoglycan chain = a peptidoglycan chain with N-acetyl-1,6-anhydromuramyl-[peptide] at the reducing end + a peptidoglycan chain with N-acetylglucosamine at the non-reducing end.</text>
        <dbReference type="EC" id="4.2.2.29"/>
    </reaction>
</comment>
<keyword evidence="2 7" id="KW-0812">Transmembrane</keyword>
<comment type="similarity">
    <text evidence="7">Belongs to the transglycosylase MltG family.</text>
</comment>
<evidence type="ECO:0000256" key="1">
    <source>
        <dbReference type="ARBA" id="ARBA00022475"/>
    </source>
</evidence>
<keyword evidence="3 7" id="KW-1133">Transmembrane helix</keyword>
<gene>
    <name evidence="7 8" type="primary">mltG</name>
    <name evidence="8" type="ORF">GCM10007875_10120</name>
</gene>
<keyword evidence="1 7" id="KW-1003">Cell membrane</keyword>
<dbReference type="Proteomes" id="UP001156664">
    <property type="component" value="Unassembled WGS sequence"/>
</dbReference>
<evidence type="ECO:0000313" key="9">
    <source>
        <dbReference type="Proteomes" id="UP001156664"/>
    </source>
</evidence>
<evidence type="ECO:0000256" key="4">
    <source>
        <dbReference type="ARBA" id="ARBA00023136"/>
    </source>
</evidence>
<keyword evidence="9" id="KW-1185">Reference proteome</keyword>
<proteinExistence type="inferred from homology"/>
<dbReference type="PANTHER" id="PTHR30518">
    <property type="entry name" value="ENDOLYTIC MUREIN TRANSGLYCOSYLASE"/>
    <property type="match status" value="1"/>
</dbReference>
<keyword evidence="6 7" id="KW-0961">Cell wall biogenesis/degradation</keyword>
<organism evidence="8 9">
    <name type="scientific">Limnobacter litoralis</name>
    <dbReference type="NCBI Taxonomy" id="481366"/>
    <lineage>
        <taxon>Bacteria</taxon>
        <taxon>Pseudomonadati</taxon>
        <taxon>Pseudomonadota</taxon>
        <taxon>Betaproteobacteria</taxon>
        <taxon>Burkholderiales</taxon>
        <taxon>Burkholderiaceae</taxon>
        <taxon>Limnobacter</taxon>
    </lineage>
</organism>
<evidence type="ECO:0000256" key="7">
    <source>
        <dbReference type="HAMAP-Rule" id="MF_02065"/>
    </source>
</evidence>
<evidence type="ECO:0000256" key="2">
    <source>
        <dbReference type="ARBA" id="ARBA00022692"/>
    </source>
</evidence>
<dbReference type="EC" id="4.2.2.29" evidence="7"/>
<dbReference type="HAMAP" id="MF_02065">
    <property type="entry name" value="MltG"/>
    <property type="match status" value="1"/>
</dbReference>
<dbReference type="CDD" id="cd08010">
    <property type="entry name" value="MltG_like"/>
    <property type="match status" value="1"/>
</dbReference>
<name>A0ABQ5YT07_9BURK</name>
<protein>
    <recommendedName>
        <fullName evidence="7">Endolytic murein transglycosylase</fullName>
        <ecNumber evidence="7">4.2.2.29</ecNumber>
    </recommendedName>
    <alternativeName>
        <fullName evidence="7">Peptidoglycan lytic transglycosylase</fullName>
    </alternativeName>
    <alternativeName>
        <fullName evidence="7">Peptidoglycan polymerization terminase</fullName>
    </alternativeName>
</protein>
<dbReference type="PANTHER" id="PTHR30518:SF2">
    <property type="entry name" value="ENDOLYTIC MUREIN TRANSGLYCOSYLASE"/>
    <property type="match status" value="1"/>
</dbReference>
<keyword evidence="7" id="KW-0997">Cell inner membrane</keyword>
<feature type="site" description="Important for catalytic activity" evidence="7">
    <location>
        <position position="211"/>
    </location>
</feature>
<dbReference type="InterPro" id="IPR003770">
    <property type="entry name" value="MLTG-like"/>
</dbReference>
<comment type="function">
    <text evidence="7">Functions as a peptidoglycan terminase that cleaves nascent peptidoglycan strands endolytically to terminate their elongation.</text>
</comment>
<evidence type="ECO:0000256" key="6">
    <source>
        <dbReference type="ARBA" id="ARBA00023316"/>
    </source>
</evidence>
<comment type="caution">
    <text evidence="8">The sequence shown here is derived from an EMBL/GenBank/DDBJ whole genome shotgun (WGS) entry which is preliminary data.</text>
</comment>
<dbReference type="Gene3D" id="3.30.1490.480">
    <property type="entry name" value="Endolytic murein transglycosylase"/>
    <property type="match status" value="1"/>
</dbReference>
<dbReference type="Pfam" id="PF02618">
    <property type="entry name" value="YceG"/>
    <property type="match status" value="1"/>
</dbReference>
<keyword evidence="4 7" id="KW-0472">Membrane</keyword>
<reference evidence="9" key="1">
    <citation type="journal article" date="2019" name="Int. J. Syst. Evol. Microbiol.">
        <title>The Global Catalogue of Microorganisms (GCM) 10K type strain sequencing project: providing services to taxonomists for standard genome sequencing and annotation.</title>
        <authorList>
            <consortium name="The Broad Institute Genomics Platform"/>
            <consortium name="The Broad Institute Genome Sequencing Center for Infectious Disease"/>
            <person name="Wu L."/>
            <person name="Ma J."/>
        </authorList>
    </citation>
    <scope>NUCLEOTIDE SEQUENCE [LARGE SCALE GENOMIC DNA]</scope>
    <source>
        <strain evidence="9">NBRC 105857</strain>
    </source>
</reference>
<keyword evidence="5 7" id="KW-0456">Lyase</keyword>
<evidence type="ECO:0000256" key="3">
    <source>
        <dbReference type="ARBA" id="ARBA00022989"/>
    </source>
</evidence>
<dbReference type="NCBIfam" id="TIGR00247">
    <property type="entry name" value="endolytic transglycosylase MltG"/>
    <property type="match status" value="1"/>
</dbReference>
<evidence type="ECO:0000313" key="8">
    <source>
        <dbReference type="EMBL" id="GLR25924.1"/>
    </source>
</evidence>
<dbReference type="EMBL" id="BSOJ01000009">
    <property type="protein sequence ID" value="GLR25924.1"/>
    <property type="molecule type" value="Genomic_DNA"/>
</dbReference>
<sequence length="327" mass="35735">MLILSILAFIVLAFAGLVYGLLSLDIPREKAEVYVRIEQGFSARQVGKALRSSGLEIEPSVFVLAANLLHAGNKLKAGYYSIPPGLNTLQLIDYLKSGKGMVFDSITFVEGSTALEILTNLKNTADLRDDLGNASEPDLARRFNLESGNLEGWISPDTFKYSPGTKLSEVLINAIELQKSILDKAWASRDLNVPLNNPYEALILASIVEKETGRASDRAAIASVFENRLKAGMPLQTDPTVIYGLGKAFNGNLTRKHLETDGIYNTYLRTGLPPTPICSPGKAALEAVLHPAKTNYYYFVARGDGTTHFSENLSEHNVAVRKYQLGK</sequence>